<dbReference type="Proteomes" id="UP001178507">
    <property type="component" value="Unassembled WGS sequence"/>
</dbReference>
<accession>A0AA36N5N5</accession>
<sequence length="506" mass="55751">MDEDSADENQTSASNTIAPTAPAAQGLARLVVLTDVHLLPTYSPSAGPSCQCRSEDCARPGPPATFGQLGCNSPGSLLDAALKTAQEQDPSWTLLLGDLVDHYGGRDISKKDDVGRDRSLAIFTATLQRAARSSEGRCAVAIGNTDILPAFQVDVTALEYYLPEAKAIQTHCKIPEAAFETLKRYGYYSIELADKTSLLLLNTVIYSSREQPPITDVDPFGQFAWLEQHLKRVTAEGGQVFIAGHIPPVVGGPFSRKSLWQSSFAVHYWRLVSKHGRVVAGQLFGHGHRDEFRAHLLPSLAQSPPLHMFASLSPIHGNYPAFYVLDVTPQRRIHDIHCFWANLSKATPNFKLEYSARAHLSLPNITNAAYRDLAMSFSSGSVIGQLRWRAFYSAIAVKSLGQEICGDKVRDPTDCARCVGICREQAVCTLLYGLSERSIDFCMKERLWEPSKIPQPYWLSDFRILVLALLIFLCLSCVQCRRKKQPTRVSTAGVRASTAGVELRSI</sequence>
<dbReference type="SUPFAM" id="SSF56300">
    <property type="entry name" value="Metallo-dependent phosphatases"/>
    <property type="match status" value="1"/>
</dbReference>
<evidence type="ECO:0000259" key="5">
    <source>
        <dbReference type="Pfam" id="PF00149"/>
    </source>
</evidence>
<evidence type="ECO:0000313" key="6">
    <source>
        <dbReference type="EMBL" id="CAJ1390412.1"/>
    </source>
</evidence>
<keyword evidence="4" id="KW-1133">Transmembrane helix</keyword>
<keyword evidence="1" id="KW-0378">Hydrolase</keyword>
<feature type="region of interest" description="Disordered" evidence="3">
    <location>
        <begin position="1"/>
        <end position="20"/>
    </location>
</feature>
<name>A0AA36N5N5_9DINO</name>
<dbReference type="AlphaFoldDB" id="A0AA36N5N5"/>
<evidence type="ECO:0000313" key="7">
    <source>
        <dbReference type="Proteomes" id="UP001178507"/>
    </source>
</evidence>
<dbReference type="PANTHER" id="PTHR10340">
    <property type="entry name" value="SPHINGOMYELIN PHOSPHODIESTERASE"/>
    <property type="match status" value="1"/>
</dbReference>
<dbReference type="EMBL" id="CAUJNA010002068">
    <property type="protein sequence ID" value="CAJ1390412.1"/>
    <property type="molecule type" value="Genomic_DNA"/>
</dbReference>
<dbReference type="GO" id="GO:0016787">
    <property type="term" value="F:hydrolase activity"/>
    <property type="evidence" value="ECO:0007669"/>
    <property type="project" value="UniProtKB-KW"/>
</dbReference>
<feature type="domain" description="Calcineurin-like phosphoesterase" evidence="5">
    <location>
        <begin position="29"/>
        <end position="289"/>
    </location>
</feature>
<keyword evidence="7" id="KW-1185">Reference proteome</keyword>
<gene>
    <name evidence="6" type="ORF">EVOR1521_LOCUS15846</name>
</gene>
<feature type="transmembrane region" description="Helical" evidence="4">
    <location>
        <begin position="457"/>
        <end position="478"/>
    </location>
</feature>
<dbReference type="Gene3D" id="3.60.21.10">
    <property type="match status" value="1"/>
</dbReference>
<organism evidence="6 7">
    <name type="scientific">Effrenium voratum</name>
    <dbReference type="NCBI Taxonomy" id="2562239"/>
    <lineage>
        <taxon>Eukaryota</taxon>
        <taxon>Sar</taxon>
        <taxon>Alveolata</taxon>
        <taxon>Dinophyceae</taxon>
        <taxon>Suessiales</taxon>
        <taxon>Symbiodiniaceae</taxon>
        <taxon>Effrenium</taxon>
    </lineage>
</organism>
<protein>
    <recommendedName>
        <fullName evidence="5">Calcineurin-like phosphoesterase domain-containing protein</fullName>
    </recommendedName>
</protein>
<evidence type="ECO:0000256" key="2">
    <source>
        <dbReference type="ARBA" id="ARBA00023180"/>
    </source>
</evidence>
<keyword evidence="4" id="KW-0812">Transmembrane</keyword>
<evidence type="ECO:0000256" key="4">
    <source>
        <dbReference type="SAM" id="Phobius"/>
    </source>
</evidence>
<dbReference type="Pfam" id="PF00149">
    <property type="entry name" value="Metallophos"/>
    <property type="match status" value="1"/>
</dbReference>
<dbReference type="InterPro" id="IPR004843">
    <property type="entry name" value="Calcineurin-like_PHP"/>
</dbReference>
<comment type="caution">
    <text evidence="6">The sequence shown here is derived from an EMBL/GenBank/DDBJ whole genome shotgun (WGS) entry which is preliminary data.</text>
</comment>
<proteinExistence type="predicted"/>
<dbReference type="InterPro" id="IPR029052">
    <property type="entry name" value="Metallo-depent_PP-like"/>
</dbReference>
<feature type="compositionally biased region" description="Polar residues" evidence="3">
    <location>
        <begin position="8"/>
        <end position="18"/>
    </location>
</feature>
<keyword evidence="2" id="KW-0325">Glycoprotein</keyword>
<keyword evidence="4" id="KW-0472">Membrane</keyword>
<dbReference type="PANTHER" id="PTHR10340:SF57">
    <property type="entry name" value="METALLOPHOS DOMAIN-CONTAINING PROTEIN"/>
    <property type="match status" value="1"/>
</dbReference>
<evidence type="ECO:0000256" key="3">
    <source>
        <dbReference type="SAM" id="MobiDB-lite"/>
    </source>
</evidence>
<evidence type="ECO:0000256" key="1">
    <source>
        <dbReference type="ARBA" id="ARBA00022801"/>
    </source>
</evidence>
<reference evidence="6" key="1">
    <citation type="submission" date="2023-08" db="EMBL/GenBank/DDBJ databases">
        <authorList>
            <person name="Chen Y."/>
            <person name="Shah S."/>
            <person name="Dougan E. K."/>
            <person name="Thang M."/>
            <person name="Chan C."/>
        </authorList>
    </citation>
    <scope>NUCLEOTIDE SEQUENCE</scope>
</reference>